<comment type="caution">
    <text evidence="2">The sequence shown here is derived from an EMBL/GenBank/DDBJ whole genome shotgun (WGS) entry which is preliminary data.</text>
</comment>
<name>A0A5B7FBC7_PORTR</name>
<feature type="region of interest" description="Disordered" evidence="1">
    <location>
        <begin position="42"/>
        <end position="95"/>
    </location>
</feature>
<proteinExistence type="predicted"/>
<keyword evidence="3" id="KW-1185">Reference proteome</keyword>
<organism evidence="2 3">
    <name type="scientific">Portunus trituberculatus</name>
    <name type="common">Swimming crab</name>
    <name type="synonym">Neptunus trituberculatus</name>
    <dbReference type="NCBI Taxonomy" id="210409"/>
    <lineage>
        <taxon>Eukaryota</taxon>
        <taxon>Metazoa</taxon>
        <taxon>Ecdysozoa</taxon>
        <taxon>Arthropoda</taxon>
        <taxon>Crustacea</taxon>
        <taxon>Multicrustacea</taxon>
        <taxon>Malacostraca</taxon>
        <taxon>Eumalacostraca</taxon>
        <taxon>Eucarida</taxon>
        <taxon>Decapoda</taxon>
        <taxon>Pleocyemata</taxon>
        <taxon>Brachyura</taxon>
        <taxon>Eubrachyura</taxon>
        <taxon>Portunoidea</taxon>
        <taxon>Portunidae</taxon>
        <taxon>Portuninae</taxon>
        <taxon>Portunus</taxon>
    </lineage>
</organism>
<protein>
    <submittedName>
        <fullName evidence="2">Uncharacterized protein</fullName>
    </submittedName>
</protein>
<dbReference type="EMBL" id="VSRR010005980">
    <property type="protein sequence ID" value="MPC43762.1"/>
    <property type="molecule type" value="Genomic_DNA"/>
</dbReference>
<evidence type="ECO:0000313" key="3">
    <source>
        <dbReference type="Proteomes" id="UP000324222"/>
    </source>
</evidence>
<dbReference type="Proteomes" id="UP000324222">
    <property type="component" value="Unassembled WGS sequence"/>
</dbReference>
<accession>A0A5B7FBC7</accession>
<reference evidence="2 3" key="1">
    <citation type="submission" date="2019-05" db="EMBL/GenBank/DDBJ databases">
        <title>Another draft genome of Portunus trituberculatus and its Hox gene families provides insights of decapod evolution.</title>
        <authorList>
            <person name="Jeong J.-H."/>
            <person name="Song I."/>
            <person name="Kim S."/>
            <person name="Choi T."/>
            <person name="Kim D."/>
            <person name="Ryu S."/>
            <person name="Kim W."/>
        </authorList>
    </citation>
    <scope>NUCLEOTIDE SEQUENCE [LARGE SCALE GENOMIC DNA]</scope>
    <source>
        <tissue evidence="2">Muscle</tissue>
    </source>
</reference>
<feature type="compositionally biased region" description="Basic and acidic residues" evidence="1">
    <location>
        <begin position="74"/>
        <end position="95"/>
    </location>
</feature>
<dbReference type="AlphaFoldDB" id="A0A5B7FBC7"/>
<evidence type="ECO:0000313" key="2">
    <source>
        <dbReference type="EMBL" id="MPC43762.1"/>
    </source>
</evidence>
<sequence>MERLTYCGAMLWEAVVVSGVTARRSARESVEECEGLGREKYEGKGRQARRNGGKGVSSHAQLVRGRKVLSSGYMKEDKRTPPRDDNLISLHDKPS</sequence>
<gene>
    <name evidence="2" type="ORF">E2C01_037414</name>
</gene>
<evidence type="ECO:0000256" key="1">
    <source>
        <dbReference type="SAM" id="MobiDB-lite"/>
    </source>
</evidence>